<dbReference type="Proteomes" id="UP000027616">
    <property type="component" value="Chromosome I"/>
</dbReference>
<evidence type="ECO:0000313" key="2">
    <source>
        <dbReference type="Proteomes" id="UP000027616"/>
    </source>
</evidence>
<dbReference type="STRING" id="1433126.BN938_2271"/>
<dbReference type="AlphaFoldDB" id="A0A060RDN2"/>
<sequence>MEYREEDLLGAIKESFLQYLEFGERSTKKLKPLHGYIGKIAQSIWGEDFEYNYISNEVFEETYIAHGQSKTRTIRQKEKKVKGKYYNKTIDICVTDKGKPVCCIGVKFVTSNFKQNANNYFEQMMGKAANIQRISIPYYQIVIFRDPIPYFKKDRSVLRLEYIQQYHIMSLIDICCNVSLALKPIIGVILVDIDEETGNASKVSESQYLSKDLMGALYGSNSIESLVKKIVKCKQFYDWQQKYSQLC</sequence>
<organism evidence="1 2">
    <name type="scientific">Mucinivorans hirudinis</name>
    <dbReference type="NCBI Taxonomy" id="1433126"/>
    <lineage>
        <taxon>Bacteria</taxon>
        <taxon>Pseudomonadati</taxon>
        <taxon>Bacteroidota</taxon>
        <taxon>Bacteroidia</taxon>
        <taxon>Bacteroidales</taxon>
        <taxon>Rikenellaceae</taxon>
        <taxon>Mucinivorans</taxon>
    </lineage>
</organism>
<keyword evidence="2" id="KW-1185">Reference proteome</keyword>
<evidence type="ECO:0008006" key="3">
    <source>
        <dbReference type="Google" id="ProtNLM"/>
    </source>
</evidence>
<dbReference type="KEGG" id="rbc:BN938_2271"/>
<evidence type="ECO:0000313" key="1">
    <source>
        <dbReference type="EMBL" id="CDN32343.1"/>
    </source>
</evidence>
<dbReference type="eggNOG" id="ENOG5030SHB">
    <property type="taxonomic scope" value="Bacteria"/>
</dbReference>
<name>A0A060RDN2_9BACT</name>
<dbReference type="HOGENOM" id="CLU_1123544_0_0_10"/>
<gene>
    <name evidence="1" type="ORF">BN938_2271</name>
</gene>
<dbReference type="OrthoDB" id="8613234at2"/>
<proteinExistence type="predicted"/>
<accession>A0A060RDN2</accession>
<protein>
    <recommendedName>
        <fullName evidence="3">Restriction endonuclease</fullName>
    </recommendedName>
</protein>
<reference evidence="1 2" key="1">
    <citation type="journal article" date="2015" name="Genome Announc.">
        <title>Complete Genome Sequence of the Novel Leech Symbiont Mucinivorans hirudinis M3T.</title>
        <authorList>
            <person name="Nelson M.C."/>
            <person name="Bomar L."/>
            <person name="Graf J."/>
        </authorList>
    </citation>
    <scope>NUCLEOTIDE SEQUENCE [LARGE SCALE GENOMIC DNA]</scope>
    <source>
        <strain evidence="2">M3</strain>
    </source>
</reference>
<dbReference type="EMBL" id="HG934468">
    <property type="protein sequence ID" value="CDN32343.1"/>
    <property type="molecule type" value="Genomic_DNA"/>
</dbReference>